<sequence>MGSFIRRFLLTKPKPGTPRKTLDAFRNTYGTIDAVAGTSKAVYTVATVGPLAAAAAALENFKWESEIALLKDRVTNLEAALQEPQQGYHHLQVDHTELSKEHEEVMKKVKEMKAHPPLADDGILAEAFVVPPLNS</sequence>
<dbReference type="AlphaFoldDB" id="A0A6J5WIM0"/>
<accession>A0A6J5WIM0</accession>
<reference evidence="2" key="1">
    <citation type="journal article" date="2020" name="Genome Biol.">
        <title>Gamete binning: chromosome-level and haplotype-resolved genome assembly enabled by high-throughput single-cell sequencing of gamete genomes.</title>
        <authorList>
            <person name="Campoy J.A."/>
            <person name="Sun H."/>
            <person name="Goel M."/>
            <person name="Jiao W.-B."/>
            <person name="Folz-Donahue K."/>
            <person name="Wang N."/>
            <person name="Rubio M."/>
            <person name="Liu C."/>
            <person name="Kukat C."/>
            <person name="Ruiz D."/>
            <person name="Huettel B."/>
            <person name="Schneeberger K."/>
        </authorList>
    </citation>
    <scope>NUCLEOTIDE SEQUENCE [LARGE SCALE GENOMIC DNA]</scope>
    <source>
        <strain evidence="2">cv. Rojo Pasion</strain>
    </source>
</reference>
<organism evidence="1 2">
    <name type="scientific">Prunus armeniaca</name>
    <name type="common">Apricot</name>
    <name type="synonym">Armeniaca vulgaris</name>
    <dbReference type="NCBI Taxonomy" id="36596"/>
    <lineage>
        <taxon>Eukaryota</taxon>
        <taxon>Viridiplantae</taxon>
        <taxon>Streptophyta</taxon>
        <taxon>Embryophyta</taxon>
        <taxon>Tracheophyta</taxon>
        <taxon>Spermatophyta</taxon>
        <taxon>Magnoliopsida</taxon>
        <taxon>eudicotyledons</taxon>
        <taxon>Gunneridae</taxon>
        <taxon>Pentapetalae</taxon>
        <taxon>rosids</taxon>
        <taxon>fabids</taxon>
        <taxon>Rosales</taxon>
        <taxon>Rosaceae</taxon>
        <taxon>Amygdaloideae</taxon>
        <taxon>Amygdaleae</taxon>
        <taxon>Prunus</taxon>
    </lineage>
</organism>
<protein>
    <submittedName>
        <fullName evidence="1">Uncharacterized protein</fullName>
    </submittedName>
</protein>
<evidence type="ECO:0000313" key="1">
    <source>
        <dbReference type="EMBL" id="CAB4301606.1"/>
    </source>
</evidence>
<dbReference type="Proteomes" id="UP000507245">
    <property type="component" value="Unassembled WGS sequence"/>
</dbReference>
<dbReference type="EMBL" id="CAEKKB010000002">
    <property type="protein sequence ID" value="CAB4301606.1"/>
    <property type="molecule type" value="Genomic_DNA"/>
</dbReference>
<keyword evidence="2" id="KW-1185">Reference proteome</keyword>
<gene>
    <name evidence="1" type="ORF">ORAREDHAP_LOCUS17139</name>
</gene>
<proteinExistence type="predicted"/>
<evidence type="ECO:0000313" key="2">
    <source>
        <dbReference type="Proteomes" id="UP000507245"/>
    </source>
</evidence>
<name>A0A6J5WIM0_PRUAR</name>